<name>A0A6J7QG86_9ZZZZ</name>
<dbReference type="InterPro" id="IPR029149">
    <property type="entry name" value="Creatin/AminoP/Spt16_N"/>
</dbReference>
<evidence type="ECO:0000313" key="4">
    <source>
        <dbReference type="EMBL" id="CAB5016131.1"/>
    </source>
</evidence>
<dbReference type="AlphaFoldDB" id="A0A6J7QG86"/>
<reference evidence="4" key="1">
    <citation type="submission" date="2020-05" db="EMBL/GenBank/DDBJ databases">
        <authorList>
            <person name="Chiriac C."/>
            <person name="Salcher M."/>
            <person name="Ghai R."/>
            <person name="Kavagutti S V."/>
        </authorList>
    </citation>
    <scope>NUCLEOTIDE SEQUENCE</scope>
</reference>
<dbReference type="InterPro" id="IPR036005">
    <property type="entry name" value="Creatinase/aminopeptidase-like"/>
</dbReference>
<gene>
    <name evidence="2" type="ORF">UFOPK3164_00999</name>
    <name evidence="3" type="ORF">UFOPK3427_01327</name>
    <name evidence="4" type="ORF">UFOPK4112_00615</name>
</gene>
<dbReference type="Gene3D" id="3.90.230.10">
    <property type="entry name" value="Creatinase/methionine aminopeptidase superfamily"/>
    <property type="match status" value="1"/>
</dbReference>
<evidence type="ECO:0000313" key="2">
    <source>
        <dbReference type="EMBL" id="CAB4829224.1"/>
    </source>
</evidence>
<dbReference type="EMBL" id="CAFABE010000043">
    <property type="protein sequence ID" value="CAB4829224.1"/>
    <property type="molecule type" value="Genomic_DNA"/>
</dbReference>
<dbReference type="Gene3D" id="3.40.350.10">
    <property type="entry name" value="Creatinase/prolidase N-terminal domain"/>
    <property type="match status" value="1"/>
</dbReference>
<organism evidence="4">
    <name type="scientific">freshwater metagenome</name>
    <dbReference type="NCBI Taxonomy" id="449393"/>
    <lineage>
        <taxon>unclassified sequences</taxon>
        <taxon>metagenomes</taxon>
        <taxon>ecological metagenomes</taxon>
    </lineage>
</organism>
<dbReference type="InterPro" id="IPR050659">
    <property type="entry name" value="Peptidase_M24B"/>
</dbReference>
<dbReference type="SUPFAM" id="SSF55920">
    <property type="entry name" value="Creatinase/aminopeptidase"/>
    <property type="match status" value="1"/>
</dbReference>
<dbReference type="CDD" id="cd01066">
    <property type="entry name" value="APP_MetAP"/>
    <property type="match status" value="1"/>
</dbReference>
<protein>
    <submittedName>
        <fullName evidence="4">Unannotated protein</fullName>
    </submittedName>
</protein>
<dbReference type="EMBL" id="CAFBLT010000001">
    <property type="protein sequence ID" value="CAB4878887.1"/>
    <property type="molecule type" value="Genomic_DNA"/>
</dbReference>
<dbReference type="PANTHER" id="PTHR46112">
    <property type="entry name" value="AMINOPEPTIDASE"/>
    <property type="match status" value="1"/>
</dbReference>
<dbReference type="Pfam" id="PF00557">
    <property type="entry name" value="Peptidase_M24"/>
    <property type="match status" value="1"/>
</dbReference>
<evidence type="ECO:0000259" key="1">
    <source>
        <dbReference type="Pfam" id="PF00557"/>
    </source>
</evidence>
<dbReference type="InterPro" id="IPR000994">
    <property type="entry name" value="Pept_M24"/>
</dbReference>
<dbReference type="EMBL" id="CAFBPM010000004">
    <property type="protein sequence ID" value="CAB5016131.1"/>
    <property type="molecule type" value="Genomic_DNA"/>
</dbReference>
<sequence>MALEDSGRVNFTNLRTERRARLFAAMDEANLEVLILGRTSNIHYTTGARLLWRSGVFPFAPMCIVVRSTEKTHLLSCWDDGIPPEIGREDLFGLFWNPVSLIAALRAIPGLVEATRIGTDSFTPSFSNFLPTFAGTSEVHDAAQLMTSIRSVKTNDEIACMVVATTVAEAGLTALEASLEPGISERTLLSIFNQTIAHHGTPTPPSESVVFVTDRQGPVRMRHLATDRALQEGDLVVLAPGAIYAGYEGGLARTRVVGGGSSPAIASLFERSSAGLDALISACVPGGSGEDLYKAWASTGEPVPTFALANGMGVGAEAPLIGFSRGETAILQEGSVLSVQSWVSTEGIGGVLNRELVRIGSRGPEILTRSERTS</sequence>
<evidence type="ECO:0000313" key="3">
    <source>
        <dbReference type="EMBL" id="CAB4878887.1"/>
    </source>
</evidence>
<accession>A0A6J7QG86</accession>
<proteinExistence type="predicted"/>
<dbReference type="PANTHER" id="PTHR46112:SF3">
    <property type="entry name" value="AMINOPEPTIDASE YPDF"/>
    <property type="match status" value="1"/>
</dbReference>
<feature type="domain" description="Peptidase M24" evidence="1">
    <location>
        <begin position="160"/>
        <end position="351"/>
    </location>
</feature>
<dbReference type="SUPFAM" id="SSF53092">
    <property type="entry name" value="Creatinase/prolidase N-terminal domain"/>
    <property type="match status" value="1"/>
</dbReference>